<dbReference type="SUPFAM" id="SSF46785">
    <property type="entry name" value="Winged helix' DNA-binding domain"/>
    <property type="match status" value="1"/>
</dbReference>
<dbReference type="InterPro" id="IPR036390">
    <property type="entry name" value="WH_DNA-bd_sf"/>
</dbReference>
<gene>
    <name evidence="3" type="primary">LOC113500208</name>
</gene>
<dbReference type="RefSeq" id="XP_026736718.1">
    <property type="nucleotide sequence ID" value="XM_026880917.1"/>
</dbReference>
<dbReference type="OrthoDB" id="5323195at2759"/>
<dbReference type="Gene3D" id="1.10.10.10">
    <property type="entry name" value="Winged helix-like DNA-binding domain superfamily/Winged helix DNA-binding domain"/>
    <property type="match status" value="1"/>
</dbReference>
<dbReference type="KEGG" id="tnl:113500208"/>
<name>A0A7E5W7S0_TRINI</name>
<dbReference type="GeneID" id="113500208"/>
<dbReference type="InParanoid" id="A0A7E5W7S0"/>
<accession>A0A7E5W7S0</accession>
<feature type="compositionally biased region" description="Basic and acidic residues" evidence="1">
    <location>
        <begin position="1"/>
        <end position="13"/>
    </location>
</feature>
<protein>
    <submittedName>
        <fullName evidence="3">Transcription initiation factor IIE subunit beta-like</fullName>
    </submittedName>
</protein>
<evidence type="ECO:0000313" key="3">
    <source>
        <dbReference type="RefSeq" id="XP_026736718.1"/>
    </source>
</evidence>
<dbReference type="AlphaFoldDB" id="A0A7E5W7S0"/>
<reference evidence="3" key="1">
    <citation type="submission" date="2025-08" db="UniProtKB">
        <authorList>
            <consortium name="RefSeq"/>
        </authorList>
    </citation>
    <scope>IDENTIFICATION</scope>
</reference>
<dbReference type="PANTHER" id="PTHR12716:SF8">
    <property type="entry name" value="TRANSCRIPTION INITIATION FACTOR IIE SUBUNIT BETA"/>
    <property type="match status" value="1"/>
</dbReference>
<dbReference type="GO" id="GO:0006367">
    <property type="term" value="P:transcription initiation at RNA polymerase II promoter"/>
    <property type="evidence" value="ECO:0007669"/>
    <property type="project" value="InterPro"/>
</dbReference>
<dbReference type="Proteomes" id="UP000322000">
    <property type="component" value="Chromosome 13"/>
</dbReference>
<evidence type="ECO:0000313" key="2">
    <source>
        <dbReference type="Proteomes" id="UP000322000"/>
    </source>
</evidence>
<evidence type="ECO:0000256" key="1">
    <source>
        <dbReference type="SAM" id="MobiDB-lite"/>
    </source>
</evidence>
<dbReference type="GO" id="GO:0001097">
    <property type="term" value="F:TFIIH-class transcription factor complex binding"/>
    <property type="evidence" value="ECO:0007669"/>
    <property type="project" value="TreeGrafter"/>
</dbReference>
<dbReference type="GO" id="GO:0005673">
    <property type="term" value="C:transcription factor TFIIE complex"/>
    <property type="evidence" value="ECO:0007669"/>
    <property type="project" value="InterPro"/>
</dbReference>
<feature type="compositionally biased region" description="Basic and acidic residues" evidence="1">
    <location>
        <begin position="22"/>
        <end position="37"/>
    </location>
</feature>
<dbReference type="CDD" id="cd07977">
    <property type="entry name" value="TFIIE_beta_winged_helix"/>
    <property type="match status" value="1"/>
</dbReference>
<dbReference type="InterPro" id="IPR003166">
    <property type="entry name" value="TFIIE_bsu_DNA-bd"/>
</dbReference>
<organism evidence="2 3">
    <name type="scientific">Trichoplusia ni</name>
    <name type="common">Cabbage looper</name>
    <dbReference type="NCBI Taxonomy" id="7111"/>
    <lineage>
        <taxon>Eukaryota</taxon>
        <taxon>Metazoa</taxon>
        <taxon>Ecdysozoa</taxon>
        <taxon>Arthropoda</taxon>
        <taxon>Hexapoda</taxon>
        <taxon>Insecta</taxon>
        <taxon>Pterygota</taxon>
        <taxon>Neoptera</taxon>
        <taxon>Endopterygota</taxon>
        <taxon>Lepidoptera</taxon>
        <taxon>Glossata</taxon>
        <taxon>Ditrysia</taxon>
        <taxon>Noctuoidea</taxon>
        <taxon>Noctuidae</taxon>
        <taxon>Plusiinae</taxon>
        <taxon>Trichoplusia</taxon>
    </lineage>
</organism>
<feature type="region of interest" description="Disordered" evidence="1">
    <location>
        <begin position="1"/>
        <end position="63"/>
    </location>
</feature>
<dbReference type="PANTHER" id="PTHR12716">
    <property type="entry name" value="TRANSCRIPTION INITIATION FACTOR IIE, BETA SUBUNIT"/>
    <property type="match status" value="1"/>
</dbReference>
<proteinExistence type="predicted"/>
<dbReference type="InterPro" id="IPR016656">
    <property type="entry name" value="TFIIE-bsu"/>
</dbReference>
<keyword evidence="2" id="KW-1185">Reference proteome</keyword>
<dbReference type="InterPro" id="IPR036388">
    <property type="entry name" value="WH-like_DNA-bd_sf"/>
</dbReference>
<sequence>MDPALLREREAFKKKALATPSIEKKKKDESQFKDDSKKKSKSSSSSASTGPKLDASNYKTMSGSSSYRFGVLARIVRHMRARHQEGDDHPLTLDEVLDETNQLDLSNKVKQVGTTLVKKSMLLEEYCGKWDNNKKTDSHNTLLLENKCFC</sequence>